<comment type="subcellular location">
    <subcellularLocation>
        <location evidence="1">Cytoplasm</location>
    </subcellularLocation>
</comment>
<dbReference type="SUPFAM" id="SSF48371">
    <property type="entry name" value="ARM repeat"/>
    <property type="match status" value="1"/>
</dbReference>
<organism evidence="7 8">
    <name type="scientific">Teladorsagia circumcincta</name>
    <name type="common">Brown stomach worm</name>
    <name type="synonym">Ostertagia circumcincta</name>
    <dbReference type="NCBI Taxonomy" id="45464"/>
    <lineage>
        <taxon>Eukaryota</taxon>
        <taxon>Metazoa</taxon>
        <taxon>Ecdysozoa</taxon>
        <taxon>Nematoda</taxon>
        <taxon>Chromadorea</taxon>
        <taxon>Rhabditida</taxon>
        <taxon>Rhabditina</taxon>
        <taxon>Rhabditomorpha</taxon>
        <taxon>Strongyloidea</taxon>
        <taxon>Trichostrongylidae</taxon>
        <taxon>Teladorsagia</taxon>
    </lineage>
</organism>
<evidence type="ECO:0000259" key="6">
    <source>
        <dbReference type="PROSITE" id="PS50166"/>
    </source>
</evidence>
<sequence>QEDQKRALEFLSDASTRDFPAFVKELSVILRSENCQPFARQAAGLQLKNVLYAKEEETRAQYLNRWLALPADIRTHVKLLVVQTLGTEPFRPSIAAQCVAAIACAELPSGLWPDVIDALRTSVTNPGSTASLKESSLETLGYICQDIDAAVLEQQSNSILTAIVHGMRKEEPSFHVRLAATNALLNSLEFTKKNFGMEAERHIIMQVVCEATQCTDTHVKVAALQCLVRIMSLYYQFMEQYMGSALFAISLQAINSEVPEVALQGIEFWSNVCEEEITLSLEAEEAAENNRVPEQVSRHYAKGAVSHICPLMLEILTHQDENDDDDDWTPSKAAGVCIMLMAQCVGDTILESVMPFLKHFSSTDWKYKEAAIMAFGSILDGPDPAKLMTLVDQAMPALIDSMAEKNTSSSESLSRVSRIIQVTIRDTAAWTIGRVLEICPEIVNKDGMLARLLPALSQGLHQEPRVAANVCWNQLMDLQSLLCATLQSVLRKMRPEDAALVGEHVMNGLVQIMNRTSNNKGGGSVMEEALLAVSVLAETLNNGFIAYIDALKPHLMRALANHEEPQSPRLDKDVKVTILGCFGDIALAIGIHFERYIQIVMAMLAEASSAAIVTNPQDYDQVDYVDKLRENCVMAYTGILQGMRPVGSDTDPEKKNQAKISLSRFVPAMVKMIAICCETVPVSPSDGLVASVAGLIGDLVVLYGTQITPELSNDKVKALLDRGRKSRTSKTKSVAIWARKEMQKAMNAVTPAP</sequence>
<dbReference type="Pfam" id="PF03810">
    <property type="entry name" value="IBN_N"/>
    <property type="match status" value="1"/>
</dbReference>
<dbReference type="OrthoDB" id="10263328at2759"/>
<dbReference type="InterPro" id="IPR001494">
    <property type="entry name" value="Importin-beta_N"/>
</dbReference>
<protein>
    <submittedName>
        <fullName evidence="7">Importin-beta protein</fullName>
    </submittedName>
</protein>
<dbReference type="InterPro" id="IPR016024">
    <property type="entry name" value="ARM-type_fold"/>
</dbReference>
<dbReference type="Proteomes" id="UP000230423">
    <property type="component" value="Unassembled WGS sequence"/>
</dbReference>
<dbReference type="SMART" id="SM00913">
    <property type="entry name" value="IBN_N"/>
    <property type="match status" value="1"/>
</dbReference>
<evidence type="ECO:0000313" key="7">
    <source>
        <dbReference type="EMBL" id="PIO68338.1"/>
    </source>
</evidence>
<dbReference type="InterPro" id="IPR040122">
    <property type="entry name" value="Importin_beta"/>
</dbReference>
<evidence type="ECO:0000256" key="3">
    <source>
        <dbReference type="ARBA" id="ARBA00022490"/>
    </source>
</evidence>
<dbReference type="Gene3D" id="1.25.10.10">
    <property type="entry name" value="Leucine-rich Repeat Variant"/>
    <property type="match status" value="2"/>
</dbReference>
<evidence type="ECO:0000256" key="1">
    <source>
        <dbReference type="ARBA" id="ARBA00004496"/>
    </source>
</evidence>
<proteinExistence type="predicted"/>
<dbReference type="InterPro" id="IPR058584">
    <property type="entry name" value="IMB1_TNPO1-like_TPR"/>
</dbReference>
<dbReference type="GO" id="GO:0005737">
    <property type="term" value="C:cytoplasm"/>
    <property type="evidence" value="ECO:0007669"/>
    <property type="project" value="UniProtKB-SubCell"/>
</dbReference>
<evidence type="ECO:0000313" key="8">
    <source>
        <dbReference type="Proteomes" id="UP000230423"/>
    </source>
</evidence>
<feature type="non-terminal residue" evidence="7">
    <location>
        <position position="1"/>
    </location>
</feature>
<dbReference type="Pfam" id="PF25574">
    <property type="entry name" value="TPR_IMB1"/>
    <property type="match status" value="1"/>
</dbReference>
<name>A0A2G9UDM0_TELCI</name>
<reference evidence="7 8" key="1">
    <citation type="submission" date="2015-09" db="EMBL/GenBank/DDBJ databases">
        <title>Draft genome of the parasitic nematode Teladorsagia circumcincta isolate WARC Sus (inbred).</title>
        <authorList>
            <person name="Mitreva M."/>
        </authorList>
    </citation>
    <scope>NUCLEOTIDE SEQUENCE [LARGE SCALE GENOMIC DNA]</scope>
    <source>
        <strain evidence="7 8">S</strain>
    </source>
</reference>
<evidence type="ECO:0000256" key="5">
    <source>
        <dbReference type="ARBA" id="ARBA00022927"/>
    </source>
</evidence>
<dbReference type="PANTHER" id="PTHR10527">
    <property type="entry name" value="IMPORTIN BETA"/>
    <property type="match status" value="1"/>
</dbReference>
<keyword evidence="4" id="KW-0677">Repeat</keyword>
<keyword evidence="5" id="KW-0653">Protein transport</keyword>
<dbReference type="InterPro" id="IPR011989">
    <property type="entry name" value="ARM-like"/>
</dbReference>
<gene>
    <name evidence="7" type="ORF">TELCIR_09876</name>
</gene>
<keyword evidence="8" id="KW-1185">Reference proteome</keyword>
<dbReference type="AlphaFoldDB" id="A0A2G9UDM0"/>
<evidence type="ECO:0000256" key="2">
    <source>
        <dbReference type="ARBA" id="ARBA00022448"/>
    </source>
</evidence>
<dbReference type="GO" id="GO:0031267">
    <property type="term" value="F:small GTPase binding"/>
    <property type="evidence" value="ECO:0007669"/>
    <property type="project" value="InterPro"/>
</dbReference>
<dbReference type="PROSITE" id="PS50166">
    <property type="entry name" value="IMPORTIN_B_NT"/>
    <property type="match status" value="1"/>
</dbReference>
<feature type="domain" description="Importin N-terminal" evidence="6">
    <location>
        <begin position="7"/>
        <end position="87"/>
    </location>
</feature>
<keyword evidence="2" id="KW-0813">Transport</keyword>
<dbReference type="EMBL" id="KZ347147">
    <property type="protein sequence ID" value="PIO68338.1"/>
    <property type="molecule type" value="Genomic_DNA"/>
</dbReference>
<keyword evidence="3" id="KW-0963">Cytoplasm</keyword>
<dbReference type="GO" id="GO:0006606">
    <property type="term" value="P:protein import into nucleus"/>
    <property type="evidence" value="ECO:0007669"/>
    <property type="project" value="InterPro"/>
</dbReference>
<evidence type="ECO:0000256" key="4">
    <source>
        <dbReference type="ARBA" id="ARBA00022737"/>
    </source>
</evidence>
<accession>A0A2G9UDM0</accession>